<keyword evidence="2" id="KW-0812">Transmembrane</keyword>
<keyword evidence="2" id="KW-1133">Transmembrane helix</keyword>
<evidence type="ECO:0000313" key="3">
    <source>
        <dbReference type="EMBL" id="NMM95078.1"/>
    </source>
</evidence>
<dbReference type="RefSeq" id="WP_169173080.1">
    <property type="nucleotide sequence ID" value="NZ_JAAIII010000008.1"/>
</dbReference>
<feature type="transmembrane region" description="Helical" evidence="2">
    <location>
        <begin position="15"/>
        <end position="37"/>
    </location>
</feature>
<comment type="caution">
    <text evidence="3">The sequence shown here is derived from an EMBL/GenBank/DDBJ whole genome shotgun (WGS) entry which is preliminary data.</text>
</comment>
<sequence length="460" mass="48452">MQESEHPSDVESRRWRWAVLVAIAAILAVVLVVAVTLHVRRQQNDSSNVTGAAEHGATVKPDSGDSDSASALPDLPFTLSGVSYNAELVEVSEGADPAQLADSWTFGGDFSRIGSFPIDNTHVFGSTSPDSNNLNAYYAAILDRDGGAQALDTPSGPFYEPQDGTADGNRAVWRSATLSGNSAQLAYDNWRVQAWDAKTDTTVTLGTAIDINGRDDTPALGSDIVPTANQSTAFFASNIANGDHWTPSVLAFPLAGGSHTVIDEGNYPAAVADGVIYASDAQPTDDSTGFPAYATLKRSVGKQGAAAGAGDTVFEMKPSSDAVQSKAQSAGGNQGSGPWGIAGVWAHEGYRAVAFYNGNVESGTYIGFWADDFQRPLAWVHVKSPSVVASMNSEWFVWGSGSQSENTGMYAFNWSKGEITYLGACYGYSRPTIASDNNTVMVPSLPDNAQAVSFTVGTLR</sequence>
<dbReference type="AlphaFoldDB" id="A0A7Y0ERG1"/>
<dbReference type="Proteomes" id="UP000532194">
    <property type="component" value="Unassembled WGS sequence"/>
</dbReference>
<name>A0A7Y0ERG1_9BIFI</name>
<keyword evidence="4" id="KW-1185">Reference proteome</keyword>
<gene>
    <name evidence="3" type="ORF">G1C95_2266</name>
</gene>
<proteinExistence type="predicted"/>
<evidence type="ECO:0000313" key="4">
    <source>
        <dbReference type="Proteomes" id="UP000532194"/>
    </source>
</evidence>
<feature type="region of interest" description="Disordered" evidence="1">
    <location>
        <begin position="44"/>
        <end position="71"/>
    </location>
</feature>
<dbReference type="EMBL" id="JAAIII010000008">
    <property type="protein sequence ID" value="NMM95078.1"/>
    <property type="molecule type" value="Genomic_DNA"/>
</dbReference>
<evidence type="ECO:0000256" key="1">
    <source>
        <dbReference type="SAM" id="MobiDB-lite"/>
    </source>
</evidence>
<protein>
    <submittedName>
        <fullName evidence="3">Uncharacterized protein</fullName>
    </submittedName>
</protein>
<keyword evidence="2" id="KW-0472">Membrane</keyword>
<organism evidence="3 4">
    <name type="scientific">Bifidobacterium oedipodis</name>
    <dbReference type="NCBI Taxonomy" id="2675322"/>
    <lineage>
        <taxon>Bacteria</taxon>
        <taxon>Bacillati</taxon>
        <taxon>Actinomycetota</taxon>
        <taxon>Actinomycetes</taxon>
        <taxon>Bifidobacteriales</taxon>
        <taxon>Bifidobacteriaceae</taxon>
        <taxon>Bifidobacterium</taxon>
    </lineage>
</organism>
<evidence type="ECO:0000256" key="2">
    <source>
        <dbReference type="SAM" id="Phobius"/>
    </source>
</evidence>
<accession>A0A7Y0ERG1</accession>
<reference evidence="3 4" key="1">
    <citation type="submission" date="2020-02" db="EMBL/GenBank/DDBJ databases">
        <title>Characterization of phylogenetic diversity of novel bifidobacterial species isolated in Czech ZOOs.</title>
        <authorList>
            <person name="Lugli G.A."/>
            <person name="Vera N.B."/>
            <person name="Ventura M."/>
        </authorList>
    </citation>
    <scope>NUCLEOTIDE SEQUENCE [LARGE SCALE GENOMIC DNA]</scope>
    <source>
        <strain evidence="3 4">DSM 109957</strain>
    </source>
</reference>